<gene>
    <name evidence="1" type="ORF">NBRC3257_2458</name>
</gene>
<reference evidence="1 2" key="1">
    <citation type="submission" date="2013-08" db="EMBL/GenBank/DDBJ databases">
        <title>Gluconobacter thailandicus NBRC 3257 whole genome sequence.</title>
        <authorList>
            <person name="Matsutani M."/>
            <person name="Yakushi T."/>
            <person name="Matsushita K."/>
        </authorList>
    </citation>
    <scope>NUCLEOTIDE SEQUENCE [LARGE SCALE GENOMIC DNA]</scope>
    <source>
        <strain evidence="1 2">NBRC 3257</strain>
    </source>
</reference>
<accession>A0ABQ0IZ21</accession>
<dbReference type="EMBL" id="BASM01000029">
    <property type="protein sequence ID" value="GAD27459.1"/>
    <property type="molecule type" value="Genomic_DNA"/>
</dbReference>
<evidence type="ECO:0000313" key="2">
    <source>
        <dbReference type="Proteomes" id="UP000018209"/>
    </source>
</evidence>
<protein>
    <recommendedName>
        <fullName evidence="3">Transposase</fullName>
    </recommendedName>
</protein>
<sequence>MTRIFERRLKQQASTVLFFYFQDNTGQNKAPEIPGFLEIFSILINDLTTDPMYLAHMCNVRS</sequence>
<name>A0ABQ0IZ21_GLUTH</name>
<dbReference type="Proteomes" id="UP000018209">
    <property type="component" value="Unassembled WGS sequence"/>
</dbReference>
<proteinExistence type="predicted"/>
<organism evidence="1 2">
    <name type="scientific">Gluconobacter thailandicus NBRC 3257</name>
    <dbReference type="NCBI Taxonomy" id="1381097"/>
    <lineage>
        <taxon>Bacteria</taxon>
        <taxon>Pseudomonadati</taxon>
        <taxon>Pseudomonadota</taxon>
        <taxon>Alphaproteobacteria</taxon>
        <taxon>Acetobacterales</taxon>
        <taxon>Acetobacteraceae</taxon>
        <taxon>Gluconobacter</taxon>
    </lineage>
</organism>
<evidence type="ECO:0008006" key="3">
    <source>
        <dbReference type="Google" id="ProtNLM"/>
    </source>
</evidence>
<keyword evidence="2" id="KW-1185">Reference proteome</keyword>
<evidence type="ECO:0000313" key="1">
    <source>
        <dbReference type="EMBL" id="GAD27459.1"/>
    </source>
</evidence>
<comment type="caution">
    <text evidence="1">The sequence shown here is derived from an EMBL/GenBank/DDBJ whole genome shotgun (WGS) entry which is preliminary data.</text>
</comment>